<dbReference type="InterPro" id="IPR054481">
    <property type="entry name" value="GWD1_pHisD"/>
</dbReference>
<evidence type="ECO:0000256" key="5">
    <source>
        <dbReference type="ARBA" id="ARBA00022723"/>
    </source>
</evidence>
<accession>A0AAV7DV23</accession>
<dbReference type="Pfam" id="PF01326">
    <property type="entry name" value="PPDK_N"/>
    <property type="match status" value="1"/>
</dbReference>
<dbReference type="GO" id="GO:0005524">
    <property type="term" value="F:ATP binding"/>
    <property type="evidence" value="ECO:0007669"/>
    <property type="project" value="UniProtKB-KW"/>
</dbReference>
<keyword evidence="5" id="KW-0479">Metal-binding</keyword>
<dbReference type="Pfam" id="PF22973">
    <property type="entry name" value="GWD1_pHisD"/>
    <property type="match status" value="1"/>
</dbReference>
<sequence length="532" mass="59646">MKAVLDRIKLSLAEKADYYQRIVQPTAKHLGQLLCVEKWAIDMFTEELIRAGCAATLSLLVNHLDQILREVANFSCWQVISPVDVCGSVAAIRELISVQNKVYVRPMILIVEKVSGEEEIPDGVVGIVTSDMPDILSHVSVRARNGKVCFAACFDQSIFRDVKSKEGKMVSISLGCNSLLFNEVASSNWSRYLNIFSGSRQSLSLGKKKFRGKFAISAEEFTTDMVGAKSRNIQYLKKRLPSWIRVPTSVAVPFRVFEAILLSDINKELAKDILSLSRLIDKGDLSKIHAIKEHVLQLRAPTQLVIELKTKMKSSNMAWPGDEGEERWDRAWQAMKKVWASKWNERAYVSCRKAKLNHNDLCMALLVQEIISADYAFVIHTRNPLSGDPTEIYAEIVKGLGETLVGAHHGRAMSFITKKSELDRSHVVGYPSKRIGLFLSKSIIFRSDSNGEDLEGYAGAGLYDSIPMDREERVLLDYSCDMLVTDKGFQRRIFSKIAEVGKIIEGLYGSAQDIEGVVKNGEIYVVQTRPQM</sequence>
<dbReference type="Gene3D" id="3.30.470.20">
    <property type="entry name" value="ATP-grasp fold, B domain"/>
    <property type="match status" value="1"/>
</dbReference>
<comment type="similarity">
    <text evidence="2">Belongs to the PEP-utilizing enzyme family.</text>
</comment>
<protein>
    <recommendedName>
        <fullName evidence="15">Pyruvate phosphate dikinase AMP/ATP-binding domain-containing protein</fullName>
    </recommendedName>
</protein>
<evidence type="ECO:0000256" key="4">
    <source>
        <dbReference type="ARBA" id="ARBA00022679"/>
    </source>
</evidence>
<keyword evidence="9" id="KW-0460">Magnesium</keyword>
<reference evidence="13 14" key="1">
    <citation type="submission" date="2021-07" db="EMBL/GenBank/DDBJ databases">
        <title>The Aristolochia fimbriata genome: insights into angiosperm evolution, floral development and chemical biosynthesis.</title>
        <authorList>
            <person name="Jiao Y."/>
        </authorList>
    </citation>
    <scope>NUCLEOTIDE SEQUENCE [LARGE SCALE GENOMIC DNA]</scope>
    <source>
        <strain evidence="13">IBCAS-2021</strain>
        <tissue evidence="13">Leaf</tissue>
    </source>
</reference>
<comment type="caution">
    <text evidence="13">The sequence shown here is derived from an EMBL/GenBank/DDBJ whole genome shotgun (WGS) entry which is preliminary data.</text>
</comment>
<dbReference type="Gene3D" id="3.30.1490.20">
    <property type="entry name" value="ATP-grasp fold, A domain"/>
    <property type="match status" value="1"/>
</dbReference>
<evidence type="ECO:0000256" key="10">
    <source>
        <dbReference type="ARBA" id="ARBA00023277"/>
    </source>
</evidence>
<keyword evidence="7" id="KW-0418">Kinase</keyword>
<dbReference type="AlphaFoldDB" id="A0AAV7DV23"/>
<keyword evidence="8" id="KW-0067">ATP-binding</keyword>
<keyword evidence="10" id="KW-0119">Carbohydrate metabolism</keyword>
<feature type="domain" description="Pyruvate phosphate dikinase AMP/ATP-binding" evidence="11">
    <location>
        <begin position="330"/>
        <end position="531"/>
    </location>
</feature>
<dbReference type="PANTHER" id="PTHR46999">
    <property type="entry name" value="ALPHA-GLUCAN WATER DIKINASE 1, CHLOROPLASTIC-RELATED"/>
    <property type="match status" value="1"/>
</dbReference>
<evidence type="ECO:0008006" key="15">
    <source>
        <dbReference type="Google" id="ProtNLM"/>
    </source>
</evidence>
<dbReference type="Proteomes" id="UP000825729">
    <property type="component" value="Unassembled WGS sequence"/>
</dbReference>
<evidence type="ECO:0000256" key="3">
    <source>
        <dbReference type="ARBA" id="ARBA00011738"/>
    </source>
</evidence>
<dbReference type="InterPro" id="IPR002192">
    <property type="entry name" value="PPDK_AMP/ATP-bd"/>
</dbReference>
<proteinExistence type="inferred from homology"/>
<evidence type="ECO:0000256" key="1">
    <source>
        <dbReference type="ARBA" id="ARBA00001946"/>
    </source>
</evidence>
<organism evidence="13 14">
    <name type="scientific">Aristolochia fimbriata</name>
    <name type="common">White veined hardy Dutchman's pipe vine</name>
    <dbReference type="NCBI Taxonomy" id="158543"/>
    <lineage>
        <taxon>Eukaryota</taxon>
        <taxon>Viridiplantae</taxon>
        <taxon>Streptophyta</taxon>
        <taxon>Embryophyta</taxon>
        <taxon>Tracheophyta</taxon>
        <taxon>Spermatophyta</taxon>
        <taxon>Magnoliopsida</taxon>
        <taxon>Magnoliidae</taxon>
        <taxon>Piperales</taxon>
        <taxon>Aristolochiaceae</taxon>
        <taxon>Aristolochia</taxon>
    </lineage>
</organism>
<evidence type="ECO:0000256" key="9">
    <source>
        <dbReference type="ARBA" id="ARBA00022842"/>
    </source>
</evidence>
<dbReference type="SUPFAM" id="SSF56059">
    <property type="entry name" value="Glutathione synthetase ATP-binding domain-like"/>
    <property type="match status" value="1"/>
</dbReference>
<evidence type="ECO:0000256" key="8">
    <source>
        <dbReference type="ARBA" id="ARBA00022840"/>
    </source>
</evidence>
<evidence type="ECO:0000259" key="12">
    <source>
        <dbReference type="Pfam" id="PF22973"/>
    </source>
</evidence>
<keyword evidence="6" id="KW-0547">Nucleotide-binding</keyword>
<comment type="cofactor">
    <cofactor evidence="1">
        <name>Mg(2+)</name>
        <dbReference type="ChEBI" id="CHEBI:18420"/>
    </cofactor>
</comment>
<dbReference type="InterPro" id="IPR013815">
    <property type="entry name" value="ATP_grasp_subdomain_1"/>
</dbReference>
<dbReference type="PANTHER" id="PTHR46999:SF4">
    <property type="entry name" value="ALPHA-GLUCAN WATER DIKINASE 2"/>
    <property type="match status" value="1"/>
</dbReference>
<evidence type="ECO:0000259" key="11">
    <source>
        <dbReference type="Pfam" id="PF01326"/>
    </source>
</evidence>
<evidence type="ECO:0000313" key="13">
    <source>
        <dbReference type="EMBL" id="KAG9440143.1"/>
    </source>
</evidence>
<dbReference type="GO" id="GO:0046872">
    <property type="term" value="F:metal ion binding"/>
    <property type="evidence" value="ECO:0007669"/>
    <property type="project" value="UniProtKB-KW"/>
</dbReference>
<feature type="domain" description="Alpha-glucan water dikinase phosphohistidine-like" evidence="12">
    <location>
        <begin position="76"/>
        <end position="188"/>
    </location>
</feature>
<dbReference type="EMBL" id="JAINDJ010000008">
    <property type="protein sequence ID" value="KAG9440143.1"/>
    <property type="molecule type" value="Genomic_DNA"/>
</dbReference>
<evidence type="ECO:0000256" key="7">
    <source>
        <dbReference type="ARBA" id="ARBA00022777"/>
    </source>
</evidence>
<comment type="subunit">
    <text evidence="3">Homodimer.</text>
</comment>
<evidence type="ECO:0000313" key="14">
    <source>
        <dbReference type="Proteomes" id="UP000825729"/>
    </source>
</evidence>
<gene>
    <name evidence="13" type="ORF">H6P81_020308</name>
</gene>
<evidence type="ECO:0000256" key="6">
    <source>
        <dbReference type="ARBA" id="ARBA00022741"/>
    </source>
</evidence>
<name>A0AAV7DV23_ARIFI</name>
<evidence type="ECO:0000256" key="2">
    <source>
        <dbReference type="ARBA" id="ARBA00007837"/>
    </source>
</evidence>
<keyword evidence="14" id="KW-1185">Reference proteome</keyword>
<keyword evidence="4" id="KW-0808">Transferase</keyword>
<dbReference type="GO" id="GO:0016301">
    <property type="term" value="F:kinase activity"/>
    <property type="evidence" value="ECO:0007669"/>
    <property type="project" value="UniProtKB-KW"/>
</dbReference>